<evidence type="ECO:0000256" key="17">
    <source>
        <dbReference type="SAM" id="MobiDB-lite"/>
    </source>
</evidence>
<feature type="transmembrane region" description="Helical" evidence="18">
    <location>
        <begin position="645"/>
        <end position="666"/>
    </location>
</feature>
<dbReference type="Proteomes" id="UP001567538">
    <property type="component" value="Unassembled WGS sequence"/>
</dbReference>
<evidence type="ECO:0000256" key="16">
    <source>
        <dbReference type="PIRSR" id="PIRSR037090-50"/>
    </source>
</evidence>
<name>A0ABD1H813_SALDI</name>
<dbReference type="GO" id="GO:0016020">
    <property type="term" value="C:membrane"/>
    <property type="evidence" value="ECO:0007669"/>
    <property type="project" value="UniProtKB-SubCell"/>
</dbReference>
<dbReference type="Gene3D" id="3.40.50.2300">
    <property type="match status" value="3"/>
</dbReference>
<dbReference type="InterPro" id="IPR015683">
    <property type="entry name" value="Ionotropic_Glu_rcpt"/>
</dbReference>
<keyword evidence="12 15" id="KW-1071">Ligand-gated ion channel</keyword>
<evidence type="ECO:0000256" key="7">
    <source>
        <dbReference type="ARBA" id="ARBA00022989"/>
    </source>
</evidence>
<feature type="transmembrane region" description="Helical" evidence="18">
    <location>
        <begin position="615"/>
        <end position="633"/>
    </location>
</feature>
<evidence type="ECO:0000256" key="3">
    <source>
        <dbReference type="ARBA" id="ARBA00011095"/>
    </source>
</evidence>
<keyword evidence="4 15" id="KW-0813">Transport</keyword>
<evidence type="ECO:0000256" key="5">
    <source>
        <dbReference type="ARBA" id="ARBA00022692"/>
    </source>
</evidence>
<dbReference type="SUPFAM" id="SSF53822">
    <property type="entry name" value="Periplasmic binding protein-like I"/>
    <property type="match status" value="1"/>
</dbReference>
<evidence type="ECO:0000256" key="9">
    <source>
        <dbReference type="ARBA" id="ARBA00023136"/>
    </source>
</evidence>
<keyword evidence="11" id="KW-0325">Glycoprotein</keyword>
<dbReference type="InterPro" id="IPR017103">
    <property type="entry name" value="Iontropic_Glu_rcpt_pln"/>
</dbReference>
<comment type="caution">
    <text evidence="21">The sequence shown here is derived from an EMBL/GenBank/DDBJ whole genome shotgun (WGS) entry which is preliminary data.</text>
</comment>
<dbReference type="InterPro" id="IPR001828">
    <property type="entry name" value="ANF_lig-bd_rcpt"/>
</dbReference>
<dbReference type="GO" id="GO:0034220">
    <property type="term" value="P:monoatomic ion transmembrane transport"/>
    <property type="evidence" value="ECO:0007669"/>
    <property type="project" value="UniProtKB-KW"/>
</dbReference>
<dbReference type="CDD" id="cd19990">
    <property type="entry name" value="PBP1_GABAb_receptor_plant"/>
    <property type="match status" value="1"/>
</dbReference>
<keyword evidence="9 15" id="KW-0472">Membrane</keyword>
<reference evidence="21 22" key="1">
    <citation type="submission" date="2024-06" db="EMBL/GenBank/DDBJ databases">
        <title>A chromosome level genome sequence of Diviner's sage (Salvia divinorum).</title>
        <authorList>
            <person name="Ford S.A."/>
            <person name="Ro D.-K."/>
            <person name="Ness R.W."/>
            <person name="Phillips M.A."/>
        </authorList>
    </citation>
    <scope>NUCLEOTIDE SEQUENCE [LARGE SCALE GENOMIC DNA]</scope>
    <source>
        <strain evidence="21">SAF-2024a</strain>
        <tissue evidence="21">Leaf</tissue>
    </source>
</reference>
<evidence type="ECO:0000256" key="8">
    <source>
        <dbReference type="ARBA" id="ARBA00023065"/>
    </source>
</evidence>
<evidence type="ECO:0000256" key="6">
    <source>
        <dbReference type="ARBA" id="ARBA00022729"/>
    </source>
</evidence>
<keyword evidence="8 15" id="KW-0406">Ion transport</keyword>
<evidence type="ECO:0000256" key="15">
    <source>
        <dbReference type="PIRNR" id="PIRNR037090"/>
    </source>
</evidence>
<evidence type="ECO:0000256" key="1">
    <source>
        <dbReference type="ARBA" id="ARBA00004141"/>
    </source>
</evidence>
<evidence type="ECO:0000256" key="13">
    <source>
        <dbReference type="ARBA" id="ARBA00023303"/>
    </source>
</evidence>
<keyword evidence="10 15" id="KW-0675">Receptor</keyword>
<comment type="subcellular location">
    <subcellularLocation>
        <location evidence="1">Membrane</location>
        <topology evidence="1">Multi-pass membrane protein</topology>
    </subcellularLocation>
</comment>
<gene>
    <name evidence="21" type="ORF">AAHA92_13366</name>
</gene>
<evidence type="ECO:0000256" key="11">
    <source>
        <dbReference type="ARBA" id="ARBA00023180"/>
    </source>
</evidence>
<evidence type="ECO:0000256" key="2">
    <source>
        <dbReference type="ARBA" id="ARBA00008685"/>
    </source>
</evidence>
<evidence type="ECO:0000256" key="12">
    <source>
        <dbReference type="ARBA" id="ARBA00023286"/>
    </source>
</evidence>
<dbReference type="Pfam" id="PF01094">
    <property type="entry name" value="ANF_receptor"/>
    <property type="match status" value="1"/>
</dbReference>
<evidence type="ECO:0000313" key="21">
    <source>
        <dbReference type="EMBL" id="KAL1552586.1"/>
    </source>
</evidence>
<dbReference type="AlphaFoldDB" id="A0ABD1H813"/>
<dbReference type="InterPro" id="IPR001320">
    <property type="entry name" value="Iontro_rcpt_C"/>
</dbReference>
<keyword evidence="16" id="KW-1015">Disulfide bond</keyword>
<evidence type="ECO:0000256" key="4">
    <source>
        <dbReference type="ARBA" id="ARBA00022448"/>
    </source>
</evidence>
<feature type="region of interest" description="Disordered" evidence="17">
    <location>
        <begin position="894"/>
        <end position="921"/>
    </location>
</feature>
<feature type="chain" id="PRO_5044841046" description="Glutamate receptor" evidence="19">
    <location>
        <begin position="33"/>
        <end position="926"/>
    </location>
</feature>
<proteinExistence type="inferred from homology"/>
<keyword evidence="7 18" id="KW-1133">Transmembrane helix</keyword>
<comment type="similarity">
    <text evidence="2 15">Belongs to the glutamate-gated ion channel (TC 1.A.10.1) family.</text>
</comment>
<evidence type="ECO:0000256" key="10">
    <source>
        <dbReference type="ARBA" id="ARBA00023170"/>
    </source>
</evidence>
<evidence type="ECO:0000256" key="14">
    <source>
        <dbReference type="ARBA" id="ARBA00049638"/>
    </source>
</evidence>
<comment type="function">
    <text evidence="14">Glutamate-gated receptor that probably acts as a non-selective cation channel. May be involved in light-signal transduction and calcium homeostasis via the regulation of calcium influx into cells.</text>
</comment>
<accession>A0ABD1H813</accession>
<dbReference type="FunFam" id="3.40.50.2300:FF:000188">
    <property type="entry name" value="Glutamate receptor"/>
    <property type="match status" value="1"/>
</dbReference>
<dbReference type="SUPFAM" id="SSF53850">
    <property type="entry name" value="Periplasmic binding protein-like II"/>
    <property type="match status" value="1"/>
</dbReference>
<dbReference type="InterPro" id="IPR019594">
    <property type="entry name" value="Glu/Gly-bd"/>
</dbReference>
<evidence type="ECO:0000313" key="22">
    <source>
        <dbReference type="Proteomes" id="UP001567538"/>
    </source>
</evidence>
<dbReference type="PIRSF" id="PIRSF037090">
    <property type="entry name" value="Iontro_Glu-like_rcpt_pln"/>
    <property type="match status" value="1"/>
</dbReference>
<dbReference type="FunFam" id="3.40.190.10:FF:000103">
    <property type="entry name" value="Glutamate receptor"/>
    <property type="match status" value="1"/>
</dbReference>
<feature type="disulfide bond" evidence="16">
    <location>
        <begin position="748"/>
        <end position="803"/>
    </location>
</feature>
<sequence>MEKRSHNIPILCIFHYLLVVSNMNLSSKMAVAQTIPIRVGVILDMDGYGEMAFNCLSMALSDFYSTHAHYKTRLVLTTRPPKADVISAAAAGLDLLKNVQVQAILGPTFSAQASFLISLGEKAQVPIISFSATSPSLSSTRSPYFARATLSDASQVDAIGAVVEAFGWREVVPVYEENDFGEGIMPYLSDALVRANARVPYRSVIPPLATDDQIEAELYKLMTMQTRVFVVHMMSALASRLFVIARRVGLMSPGCAWIMTNGVTDELEYLDRSVMESMLGVVGVRYYVPRSKERESFETRFSKQVLVGDKLSIFGLWAYDAATALAIAAEKAGLKDVNYTRTSTNATELEGFGVSGDGPSLIKALSNTTFTGLAGSFSLVDGELEAPPLEIVNFVGHGVRGIGYWTKESGIVKELNPKSSNTDADSTPKSRLGSIIWPGDTTSWPRGWVIPTNKKKLRVGVPVKAGFTEFVGVTWNADNSTRVEGYCIDVFEAVMAALPYDVSYDYIPFAYPNHTTAGDYNSLTYQVFLGKYDIVAGDVTIVANRSQYVDFTLPYTESGVAMIVPMRDDKRKNAWIFLKPLTWELWVTSFCSFVFIGFLIWILEHRINDDFRGPFWYHVGMIFWFSFSTMVFAHKERVLSNLSRIVLVVWFLVVLILTQSYTASLASMLTVQKLQPTVTDVNSLIRKSETVGYMQGSFVFGFLKKKFDESRLLEYDSPEKLDELLSSGRIAAAFHEVPYIKLFLGKYCSKYTMIAINKANGFGIAFPIGSPMVKDVSRAILTVTEGPKMAEMERKWLGGVNNCLDLNELASPNKNLGVGSFWGLFLIVGVVGMVVLIVYVGKFVRENWGECDANATMWQRIVELMHKFDDKDENSHTFKKDGCRGDCGGQSPLLVSMASPRTNGPPSPSPSSGFLSPVQGREIEFY</sequence>
<organism evidence="21 22">
    <name type="scientific">Salvia divinorum</name>
    <name type="common">Maria pastora</name>
    <name type="synonym">Diviner's sage</name>
    <dbReference type="NCBI Taxonomy" id="28513"/>
    <lineage>
        <taxon>Eukaryota</taxon>
        <taxon>Viridiplantae</taxon>
        <taxon>Streptophyta</taxon>
        <taxon>Embryophyta</taxon>
        <taxon>Tracheophyta</taxon>
        <taxon>Spermatophyta</taxon>
        <taxon>Magnoliopsida</taxon>
        <taxon>eudicotyledons</taxon>
        <taxon>Gunneridae</taxon>
        <taxon>Pentapetalae</taxon>
        <taxon>asterids</taxon>
        <taxon>lamiids</taxon>
        <taxon>Lamiales</taxon>
        <taxon>Lamiaceae</taxon>
        <taxon>Nepetoideae</taxon>
        <taxon>Mentheae</taxon>
        <taxon>Salviinae</taxon>
        <taxon>Salvia</taxon>
        <taxon>Salvia subgen. Calosphace</taxon>
    </lineage>
</organism>
<dbReference type="Gene3D" id="1.10.287.70">
    <property type="match status" value="1"/>
</dbReference>
<protein>
    <recommendedName>
        <fullName evidence="15">Glutamate receptor</fullName>
    </recommendedName>
</protein>
<feature type="signal peptide" evidence="19">
    <location>
        <begin position="1"/>
        <end position="32"/>
    </location>
</feature>
<keyword evidence="5 18" id="KW-0812">Transmembrane</keyword>
<evidence type="ECO:0000259" key="20">
    <source>
        <dbReference type="SMART" id="SM00079"/>
    </source>
</evidence>
<dbReference type="InterPro" id="IPR028082">
    <property type="entry name" value="Peripla_BP_I"/>
</dbReference>
<dbReference type="CDD" id="cd13686">
    <property type="entry name" value="GluR_Plant"/>
    <property type="match status" value="1"/>
</dbReference>
<feature type="transmembrane region" description="Helical" evidence="18">
    <location>
        <begin position="581"/>
        <end position="603"/>
    </location>
</feature>
<comment type="subunit">
    <text evidence="3">May form heteromers.</text>
</comment>
<comment type="function">
    <text evidence="15">Glutamate-gated receptor that probably acts as non-selective cation channel.</text>
</comment>
<feature type="transmembrane region" description="Helical" evidence="18">
    <location>
        <begin position="821"/>
        <end position="840"/>
    </location>
</feature>
<feature type="domain" description="Ionotropic glutamate receptor C-terminal" evidence="20">
    <location>
        <begin position="456"/>
        <end position="799"/>
    </location>
</feature>
<dbReference type="Pfam" id="PF00060">
    <property type="entry name" value="Lig_chan"/>
    <property type="match status" value="1"/>
</dbReference>
<evidence type="ECO:0000256" key="19">
    <source>
        <dbReference type="SAM" id="SignalP"/>
    </source>
</evidence>
<dbReference type="PANTHER" id="PTHR34836:SF1">
    <property type="entry name" value="OS09G0428600 PROTEIN"/>
    <property type="match status" value="1"/>
</dbReference>
<keyword evidence="22" id="KW-1185">Reference proteome</keyword>
<dbReference type="EMBL" id="JBEAFC010000006">
    <property type="protein sequence ID" value="KAL1552586.1"/>
    <property type="molecule type" value="Genomic_DNA"/>
</dbReference>
<dbReference type="FunFam" id="1.10.287.70:FF:000037">
    <property type="entry name" value="Glutamate receptor"/>
    <property type="match status" value="1"/>
</dbReference>
<keyword evidence="13 15" id="KW-0407">Ion channel</keyword>
<evidence type="ECO:0000256" key="18">
    <source>
        <dbReference type="SAM" id="Phobius"/>
    </source>
</evidence>
<dbReference type="PANTHER" id="PTHR34836">
    <property type="entry name" value="OS06G0188250 PROTEIN"/>
    <property type="match status" value="1"/>
</dbReference>
<dbReference type="SMART" id="SM00079">
    <property type="entry name" value="PBPe"/>
    <property type="match status" value="1"/>
</dbReference>
<dbReference type="Pfam" id="PF10613">
    <property type="entry name" value="Lig_chan-Glu_bd"/>
    <property type="match status" value="1"/>
</dbReference>
<keyword evidence="6 19" id="KW-0732">Signal</keyword>
<dbReference type="InterPro" id="IPR044440">
    <property type="entry name" value="GABAb_receptor_plant_PBP1"/>
</dbReference>
<dbReference type="Gene3D" id="3.40.190.10">
    <property type="entry name" value="Periplasmic binding protein-like II"/>
    <property type="match status" value="2"/>
</dbReference>